<dbReference type="InterPro" id="IPR029061">
    <property type="entry name" value="THDP-binding"/>
</dbReference>
<evidence type="ECO:0000259" key="4">
    <source>
        <dbReference type="Pfam" id="PF02775"/>
    </source>
</evidence>
<reference evidence="6 7" key="1">
    <citation type="submission" date="2016-10" db="EMBL/GenBank/DDBJ databases">
        <authorList>
            <person name="de Groot N.N."/>
        </authorList>
    </citation>
    <scope>NUCLEOTIDE SEQUENCE [LARGE SCALE GENOMIC DNA]</scope>
    <source>
        <strain evidence="6 7">CGMCC 4.1877</strain>
    </source>
</reference>
<accession>A0A1I4VIK0</accession>
<organism evidence="6 7">
    <name type="scientific">Pseudonocardia ammonioxydans</name>
    <dbReference type="NCBI Taxonomy" id="260086"/>
    <lineage>
        <taxon>Bacteria</taxon>
        <taxon>Bacillati</taxon>
        <taxon>Actinomycetota</taxon>
        <taxon>Actinomycetes</taxon>
        <taxon>Pseudonocardiales</taxon>
        <taxon>Pseudonocardiaceae</taxon>
        <taxon>Pseudonocardia</taxon>
    </lineage>
</organism>
<dbReference type="RefSeq" id="WP_093340110.1">
    <property type="nucleotide sequence ID" value="NZ_FOUY01000006.1"/>
</dbReference>
<keyword evidence="2" id="KW-0786">Thiamine pyrophosphate</keyword>
<evidence type="ECO:0000256" key="1">
    <source>
        <dbReference type="ARBA" id="ARBA00007812"/>
    </source>
</evidence>
<proteinExistence type="inferred from homology"/>
<dbReference type="Proteomes" id="UP000199614">
    <property type="component" value="Unassembled WGS sequence"/>
</dbReference>
<dbReference type="Gene3D" id="3.40.50.970">
    <property type="match status" value="2"/>
</dbReference>
<keyword evidence="7" id="KW-1185">Reference proteome</keyword>
<dbReference type="PANTHER" id="PTHR18968:SF86">
    <property type="entry name" value="ACETOLACTATE SYNTHASE LARGE SUBUNIT ILVX-RELATED"/>
    <property type="match status" value="1"/>
</dbReference>
<dbReference type="EMBL" id="FOUY01000006">
    <property type="protein sequence ID" value="SFN01022.1"/>
    <property type="molecule type" value="Genomic_DNA"/>
</dbReference>
<comment type="similarity">
    <text evidence="1">Belongs to the TPP enzyme family.</text>
</comment>
<dbReference type="InterPro" id="IPR012001">
    <property type="entry name" value="Thiamin_PyroP_enz_TPP-bd_dom"/>
</dbReference>
<evidence type="ECO:0000256" key="2">
    <source>
        <dbReference type="ARBA" id="ARBA00023052"/>
    </source>
</evidence>
<evidence type="ECO:0000313" key="7">
    <source>
        <dbReference type="Proteomes" id="UP000199614"/>
    </source>
</evidence>
<dbReference type="GO" id="GO:0050660">
    <property type="term" value="F:flavin adenine dinucleotide binding"/>
    <property type="evidence" value="ECO:0007669"/>
    <property type="project" value="TreeGrafter"/>
</dbReference>
<gene>
    <name evidence="6" type="ORF">SAMN05216207_100694</name>
</gene>
<evidence type="ECO:0000259" key="5">
    <source>
        <dbReference type="Pfam" id="PF02776"/>
    </source>
</evidence>
<dbReference type="Pfam" id="PF02775">
    <property type="entry name" value="TPP_enzyme_C"/>
    <property type="match status" value="1"/>
</dbReference>
<dbReference type="GO" id="GO:0030976">
    <property type="term" value="F:thiamine pyrophosphate binding"/>
    <property type="evidence" value="ECO:0007669"/>
    <property type="project" value="InterPro"/>
</dbReference>
<dbReference type="AlphaFoldDB" id="A0A1I4VIK0"/>
<dbReference type="NCBIfam" id="NF005760">
    <property type="entry name" value="PRK07586.1"/>
    <property type="match status" value="1"/>
</dbReference>
<dbReference type="Pfam" id="PF02776">
    <property type="entry name" value="TPP_enzyme_N"/>
    <property type="match status" value="1"/>
</dbReference>
<dbReference type="InterPro" id="IPR045229">
    <property type="entry name" value="TPP_enz"/>
</dbReference>
<protein>
    <submittedName>
        <fullName evidence="6">Acetolactate synthase-1/2/3 large subunit</fullName>
    </submittedName>
</protein>
<evidence type="ECO:0000313" key="6">
    <source>
        <dbReference type="EMBL" id="SFN01022.1"/>
    </source>
</evidence>
<feature type="region of interest" description="Disordered" evidence="3">
    <location>
        <begin position="318"/>
        <end position="339"/>
    </location>
</feature>
<dbReference type="GO" id="GO:0000287">
    <property type="term" value="F:magnesium ion binding"/>
    <property type="evidence" value="ECO:0007669"/>
    <property type="project" value="UniProtKB-ARBA"/>
</dbReference>
<name>A0A1I4VIK0_PSUAM</name>
<feature type="region of interest" description="Disordered" evidence="3">
    <location>
        <begin position="164"/>
        <end position="184"/>
    </location>
</feature>
<dbReference type="InterPro" id="IPR011766">
    <property type="entry name" value="TPP_enzyme_TPP-bd"/>
</dbReference>
<dbReference type="CDD" id="cd02002">
    <property type="entry name" value="TPP_BFDC"/>
    <property type="match status" value="1"/>
</dbReference>
<evidence type="ECO:0000256" key="3">
    <source>
        <dbReference type="SAM" id="MobiDB-lite"/>
    </source>
</evidence>
<feature type="domain" description="Thiamine pyrophosphate enzyme N-terminal TPP-binding" evidence="5">
    <location>
        <begin position="1"/>
        <end position="113"/>
    </location>
</feature>
<sequence length="546" mass="54420">MRGAQALVGSLVGAGVDVCFMNPGTSEMHFVQALDDVPEMRGVLTLFEGVATGAADAYARIAGRPAAVLLHLGPGLGNGLANLHNARRAGTPLLCVVGAHATDHVRHDAPLESDITAVARTVSGWVHTSGDVRDVADDAMRAVAATSERGGQVATLVLPADVSWSEGGAPAPPRRSAAPEPPDASRVAAAASAVGAPGAVLLLGGPALTERGMAAAGRIAAATGTRLLVETFPRRWDTGAGRPRADKLGYFAEQALAQLDGASSLVTAGARAPVSFFGYPGVPGDLVPDGCPVVPLADGSSDAAAALEELAAAVASGDGARGASGAGASDADGADPRVSGAGTAAVDAVLAPHDAPEPEPGPLDVRSLCAAVAAALPENAIVVDESVTAAAALAPALQTAAPHTQLALTGGAIGQGPPAAVGAAVAAPERPVVAVQAEGSALYTVQALWTQAREQLDVTTVLINNSAYSILRVELARTGAGEAARSGRAGRMLDLSDPTPDFVSLASGLGVPARRVTTTEDLLDALRWARDEPGPHLIEAIVPALG</sequence>
<feature type="compositionally biased region" description="Low complexity" evidence="3">
    <location>
        <begin position="166"/>
        <end position="184"/>
    </location>
</feature>
<dbReference type="SUPFAM" id="SSF52518">
    <property type="entry name" value="Thiamin diphosphate-binding fold (THDP-binding)"/>
    <property type="match status" value="2"/>
</dbReference>
<dbReference type="CDD" id="cd07035">
    <property type="entry name" value="TPP_PYR_POX_like"/>
    <property type="match status" value="1"/>
</dbReference>
<dbReference type="OrthoDB" id="2443624at2"/>
<dbReference type="STRING" id="260086.SAMN05216207_100694"/>
<dbReference type="GO" id="GO:0003984">
    <property type="term" value="F:acetolactate synthase activity"/>
    <property type="evidence" value="ECO:0007669"/>
    <property type="project" value="TreeGrafter"/>
</dbReference>
<dbReference type="PANTHER" id="PTHR18968">
    <property type="entry name" value="THIAMINE PYROPHOSPHATE ENZYMES"/>
    <property type="match status" value="1"/>
</dbReference>
<feature type="domain" description="Thiamine pyrophosphate enzyme TPP-binding" evidence="4">
    <location>
        <begin position="404"/>
        <end position="539"/>
    </location>
</feature>